<reference evidence="1 2" key="1">
    <citation type="submission" date="2014-03" db="EMBL/GenBank/DDBJ databases">
        <title>Draft genome of the hookworm Oesophagostomum dentatum.</title>
        <authorList>
            <person name="Mitreva M."/>
        </authorList>
    </citation>
    <scope>NUCLEOTIDE SEQUENCE [LARGE SCALE GENOMIC DNA]</scope>
    <source>
        <strain evidence="1 2">OD-Hann</strain>
    </source>
</reference>
<proteinExistence type="predicted"/>
<dbReference type="EMBL" id="KN561430">
    <property type="protein sequence ID" value="KHJ86133.1"/>
    <property type="molecule type" value="Genomic_DNA"/>
</dbReference>
<protein>
    <submittedName>
        <fullName evidence="1">Uncharacterized protein</fullName>
    </submittedName>
</protein>
<sequence length="92" mass="10919">METSSVMRFPVYEVIPEQLRRYVTNNNTTLFYRLKSLKVDDHQLTARAQLQWVDIVSAEDFLTSYFNLWDLPILLFSNFRSLRTSKPSIQLT</sequence>
<name>A0A0B1SLH1_OESDE</name>
<accession>A0A0B1SLH1</accession>
<evidence type="ECO:0000313" key="1">
    <source>
        <dbReference type="EMBL" id="KHJ86133.1"/>
    </source>
</evidence>
<gene>
    <name evidence="1" type="ORF">OESDEN_14125</name>
</gene>
<organism evidence="1 2">
    <name type="scientific">Oesophagostomum dentatum</name>
    <name type="common">Nodular worm</name>
    <dbReference type="NCBI Taxonomy" id="61180"/>
    <lineage>
        <taxon>Eukaryota</taxon>
        <taxon>Metazoa</taxon>
        <taxon>Ecdysozoa</taxon>
        <taxon>Nematoda</taxon>
        <taxon>Chromadorea</taxon>
        <taxon>Rhabditida</taxon>
        <taxon>Rhabditina</taxon>
        <taxon>Rhabditomorpha</taxon>
        <taxon>Strongyloidea</taxon>
        <taxon>Strongylidae</taxon>
        <taxon>Oesophagostomum</taxon>
    </lineage>
</organism>
<keyword evidence="2" id="KW-1185">Reference proteome</keyword>
<evidence type="ECO:0000313" key="2">
    <source>
        <dbReference type="Proteomes" id="UP000053660"/>
    </source>
</evidence>
<dbReference type="AlphaFoldDB" id="A0A0B1SLH1"/>
<dbReference type="Proteomes" id="UP000053660">
    <property type="component" value="Unassembled WGS sequence"/>
</dbReference>